<accession>A0ABM0GTT0</accession>
<dbReference type="SUPFAM" id="SSF47954">
    <property type="entry name" value="Cyclin-like"/>
    <property type="match status" value="2"/>
</dbReference>
<dbReference type="Pfam" id="PF00134">
    <property type="entry name" value="Cyclin_N"/>
    <property type="match status" value="1"/>
</dbReference>
<dbReference type="PIRSF" id="PIRSF001771">
    <property type="entry name" value="Cyclin_A_B_D_E"/>
    <property type="match status" value="1"/>
</dbReference>
<dbReference type="RefSeq" id="XP_002737200.2">
    <property type="nucleotide sequence ID" value="XM_002737154.2"/>
</dbReference>
<dbReference type="InterPro" id="IPR046965">
    <property type="entry name" value="Cyclin_A/B-like"/>
</dbReference>
<name>A0ABM0GTT0_SACKO</name>
<dbReference type="SMART" id="SM01332">
    <property type="entry name" value="Cyclin_C"/>
    <property type="match status" value="1"/>
</dbReference>
<dbReference type="InterPro" id="IPR013763">
    <property type="entry name" value="Cyclin-like_dom"/>
</dbReference>
<dbReference type="GeneID" id="100370967"/>
<feature type="domain" description="Cyclin-like" evidence="5">
    <location>
        <begin position="45"/>
        <end position="133"/>
    </location>
</feature>
<evidence type="ECO:0000313" key="8">
    <source>
        <dbReference type="RefSeq" id="XP_002737200.2"/>
    </source>
</evidence>
<keyword evidence="2 4" id="KW-0195">Cyclin</keyword>
<dbReference type="Gene3D" id="1.10.472.10">
    <property type="entry name" value="Cyclin-like"/>
    <property type="match status" value="2"/>
</dbReference>
<evidence type="ECO:0000259" key="6">
    <source>
        <dbReference type="SMART" id="SM01332"/>
    </source>
</evidence>
<evidence type="ECO:0000256" key="3">
    <source>
        <dbReference type="ARBA" id="ARBA00023306"/>
    </source>
</evidence>
<reference evidence="8" key="1">
    <citation type="submission" date="2025-08" db="UniProtKB">
        <authorList>
            <consortium name="RefSeq"/>
        </authorList>
    </citation>
    <scope>IDENTIFICATION</scope>
    <source>
        <tissue evidence="8">Testes</tissue>
    </source>
</reference>
<proteinExistence type="inferred from homology"/>
<evidence type="ECO:0000313" key="7">
    <source>
        <dbReference type="Proteomes" id="UP000694865"/>
    </source>
</evidence>
<evidence type="ECO:0000259" key="5">
    <source>
        <dbReference type="SMART" id="SM00385"/>
    </source>
</evidence>
<dbReference type="InterPro" id="IPR036915">
    <property type="entry name" value="Cyclin-like_sf"/>
</dbReference>
<sequence length="277" mass="32586">METIEEWWKTRMAKDIHNTLRARERQLPKYHAQSPQLHLRRYLVDWLAVISDSGNLHLCSTALHLAVSLLDRFMDKFDIEENQLHLVALTCLMIAAKFEERDIKIPEISRLNKYVDNSYKWQDFLQMELLLLNFFSWNVCQPTASHYIEYYIQECISENDIHAGQPLRCPWKAKIYMEKYAHYFLEISLQDHAFVFFHPSLISAACIAASRICLLLSPSWTKKLIKFTKYSWDEIAPCIDVMLKAHDSDEKACNRKTTPIVNHNGYNRGYAVRLPKS</sequence>
<organism evidence="7 8">
    <name type="scientific">Saccoglossus kowalevskii</name>
    <name type="common">Acorn worm</name>
    <dbReference type="NCBI Taxonomy" id="10224"/>
    <lineage>
        <taxon>Eukaryota</taxon>
        <taxon>Metazoa</taxon>
        <taxon>Hemichordata</taxon>
        <taxon>Enteropneusta</taxon>
        <taxon>Harrimaniidae</taxon>
        <taxon>Saccoglossus</taxon>
    </lineage>
</organism>
<keyword evidence="7" id="KW-1185">Reference proteome</keyword>
<dbReference type="Proteomes" id="UP000694865">
    <property type="component" value="Unplaced"/>
</dbReference>
<gene>
    <name evidence="8" type="primary">LOC100370967</name>
</gene>
<evidence type="ECO:0000256" key="2">
    <source>
        <dbReference type="ARBA" id="ARBA00023127"/>
    </source>
</evidence>
<comment type="similarity">
    <text evidence="4">Belongs to the cyclin family.</text>
</comment>
<protein>
    <submittedName>
        <fullName evidence="8">Cyclin-J-like</fullName>
    </submittedName>
</protein>
<dbReference type="InterPro" id="IPR006671">
    <property type="entry name" value="Cyclin_N"/>
</dbReference>
<feature type="domain" description="Cyclin-like" evidence="5">
    <location>
        <begin position="150"/>
        <end position="244"/>
    </location>
</feature>
<evidence type="ECO:0000256" key="1">
    <source>
        <dbReference type="ARBA" id="ARBA00022618"/>
    </source>
</evidence>
<dbReference type="PANTHER" id="PTHR10177">
    <property type="entry name" value="CYCLINS"/>
    <property type="match status" value="1"/>
</dbReference>
<keyword evidence="3" id="KW-0131">Cell cycle</keyword>
<dbReference type="Pfam" id="PF02984">
    <property type="entry name" value="Cyclin_C"/>
    <property type="match status" value="1"/>
</dbReference>
<dbReference type="CDD" id="cd20528">
    <property type="entry name" value="CYCLIN_CCNJ-like_rpt1"/>
    <property type="match status" value="1"/>
</dbReference>
<keyword evidence="1" id="KW-0132">Cell division</keyword>
<dbReference type="InterPro" id="IPR004367">
    <property type="entry name" value="Cyclin_C-dom"/>
</dbReference>
<dbReference type="InterPro" id="IPR039361">
    <property type="entry name" value="Cyclin"/>
</dbReference>
<feature type="domain" description="Cyclin C-terminal" evidence="6">
    <location>
        <begin position="142"/>
        <end position="277"/>
    </location>
</feature>
<evidence type="ECO:0000256" key="4">
    <source>
        <dbReference type="RuleBase" id="RU000383"/>
    </source>
</evidence>
<dbReference type="CDD" id="cd20529">
    <property type="entry name" value="CYCLIN_CCNJ-like_rpt2"/>
    <property type="match status" value="1"/>
</dbReference>
<dbReference type="SMART" id="SM00385">
    <property type="entry name" value="CYCLIN"/>
    <property type="match status" value="2"/>
</dbReference>